<dbReference type="Proteomes" id="UP000246104">
    <property type="component" value="Unassembled WGS sequence"/>
</dbReference>
<evidence type="ECO:0000256" key="1">
    <source>
        <dbReference type="SAM" id="Phobius"/>
    </source>
</evidence>
<feature type="transmembrane region" description="Helical" evidence="1">
    <location>
        <begin position="59"/>
        <end position="79"/>
    </location>
</feature>
<evidence type="ECO:0000313" key="3">
    <source>
        <dbReference type="Proteomes" id="UP000246104"/>
    </source>
</evidence>
<feature type="transmembrane region" description="Helical" evidence="1">
    <location>
        <begin position="28"/>
        <end position="47"/>
    </location>
</feature>
<protein>
    <submittedName>
        <fullName evidence="2">Uncharacterized protein</fullName>
    </submittedName>
</protein>
<sequence>MIISVWIILVVMLKLAYPAGDTLNQVCIGIFAAPIALILTFLGRMLIMAAMYGSVHLGVKILLLPVSYGGAFFYSLAIGQPISQAVLAGFLGIPILYGGGWLILKIGKAAIEALHSWWSTF</sequence>
<feature type="transmembrane region" description="Helical" evidence="1">
    <location>
        <begin position="85"/>
        <end position="104"/>
    </location>
</feature>
<name>A0A317JPI2_9BACT</name>
<comment type="caution">
    <text evidence="2">The sequence shown here is derived from an EMBL/GenBank/DDBJ whole genome shotgun (WGS) entry which is preliminary data.</text>
</comment>
<keyword evidence="1" id="KW-0472">Membrane</keyword>
<organism evidence="2 3">
    <name type="scientific">Candidatus Cerribacteria bacterium 'Amazon FNV 2010 28 9'</name>
    <dbReference type="NCBI Taxonomy" id="2081795"/>
    <lineage>
        <taxon>Bacteria</taxon>
        <taxon>Candidatus Cerribacteria</taxon>
    </lineage>
</organism>
<proteinExistence type="predicted"/>
<accession>A0A317JPI2</accession>
<dbReference type="EMBL" id="PSRQ01000023">
    <property type="protein sequence ID" value="PWU23740.1"/>
    <property type="molecule type" value="Genomic_DNA"/>
</dbReference>
<evidence type="ECO:0000313" key="2">
    <source>
        <dbReference type="EMBL" id="PWU23740.1"/>
    </source>
</evidence>
<dbReference type="AlphaFoldDB" id="A0A317JPI2"/>
<reference evidence="2 3" key="1">
    <citation type="submission" date="2018-02" db="EMBL/GenBank/DDBJ databases">
        <title>Genomic Reconstructions from Amazon Rainforest and Pasture Soil Reveal Novel Insights into the Physiology of Candidate Phyla in Tropical Sites.</title>
        <authorList>
            <person name="Kroeger M.E."/>
            <person name="Delmont T."/>
            <person name="Eren A.M."/>
            <person name="Guo J."/>
            <person name="Meyer K.M."/>
            <person name="Khan K."/>
            <person name="Rodrigues J.L.M."/>
            <person name="Bohannan B.J.M."/>
            <person name="Tringe S."/>
            <person name="Borges C.D."/>
            <person name="Tiedje J."/>
            <person name="Tsai S.M."/>
            <person name="Nusslein K."/>
        </authorList>
    </citation>
    <scope>NUCLEOTIDE SEQUENCE [LARGE SCALE GENOMIC DNA]</scope>
    <source>
        <strain evidence="2">Amazon FNV 2010 28 9</strain>
    </source>
</reference>
<gene>
    <name evidence="2" type="ORF">C5B42_01785</name>
</gene>
<keyword evidence="1" id="KW-1133">Transmembrane helix</keyword>
<keyword evidence="1" id="KW-0812">Transmembrane</keyword>